<evidence type="ECO:0000313" key="3">
    <source>
        <dbReference type="Proteomes" id="UP001054837"/>
    </source>
</evidence>
<dbReference type="EMBL" id="BPLQ01012776">
    <property type="protein sequence ID" value="GIY67769.1"/>
    <property type="molecule type" value="Genomic_DNA"/>
</dbReference>
<sequence length="135" mass="15276">MIRKKFFAPSGGCRAKDFGEDLLIQFSKVGHIYFGRSSMREVSVLPPQQLNSCDEKGPGLLRASGNVGQSFRRTSRERESLLLAVPLETHSSGEECVCTLLFFFIHSQYFAVAVFVSIPARLAKWWGVMRSQMRR</sequence>
<dbReference type="AlphaFoldDB" id="A0AAV4VD34"/>
<proteinExistence type="predicted"/>
<keyword evidence="1" id="KW-1133">Transmembrane helix</keyword>
<keyword evidence="1" id="KW-0812">Transmembrane</keyword>
<keyword evidence="1" id="KW-0472">Membrane</keyword>
<accession>A0AAV4VD34</accession>
<feature type="transmembrane region" description="Helical" evidence="1">
    <location>
        <begin position="100"/>
        <end position="123"/>
    </location>
</feature>
<comment type="caution">
    <text evidence="2">The sequence shown here is derived from an EMBL/GenBank/DDBJ whole genome shotgun (WGS) entry which is preliminary data.</text>
</comment>
<name>A0AAV4VD34_9ARAC</name>
<keyword evidence="3" id="KW-1185">Reference proteome</keyword>
<evidence type="ECO:0000313" key="2">
    <source>
        <dbReference type="EMBL" id="GIY67769.1"/>
    </source>
</evidence>
<reference evidence="2 3" key="1">
    <citation type="submission" date="2021-06" db="EMBL/GenBank/DDBJ databases">
        <title>Caerostris darwini draft genome.</title>
        <authorList>
            <person name="Kono N."/>
            <person name="Arakawa K."/>
        </authorList>
    </citation>
    <scope>NUCLEOTIDE SEQUENCE [LARGE SCALE GENOMIC DNA]</scope>
</reference>
<gene>
    <name evidence="2" type="ORF">CDAR_36091</name>
</gene>
<evidence type="ECO:0000256" key="1">
    <source>
        <dbReference type="SAM" id="Phobius"/>
    </source>
</evidence>
<organism evidence="2 3">
    <name type="scientific">Caerostris darwini</name>
    <dbReference type="NCBI Taxonomy" id="1538125"/>
    <lineage>
        <taxon>Eukaryota</taxon>
        <taxon>Metazoa</taxon>
        <taxon>Ecdysozoa</taxon>
        <taxon>Arthropoda</taxon>
        <taxon>Chelicerata</taxon>
        <taxon>Arachnida</taxon>
        <taxon>Araneae</taxon>
        <taxon>Araneomorphae</taxon>
        <taxon>Entelegynae</taxon>
        <taxon>Araneoidea</taxon>
        <taxon>Araneidae</taxon>
        <taxon>Caerostris</taxon>
    </lineage>
</organism>
<dbReference type="Proteomes" id="UP001054837">
    <property type="component" value="Unassembled WGS sequence"/>
</dbReference>
<protein>
    <submittedName>
        <fullName evidence="2">Uncharacterized protein</fullName>
    </submittedName>
</protein>